<keyword evidence="5" id="KW-0411">Iron-sulfur</keyword>
<reference evidence="8 9" key="1">
    <citation type="submission" date="2017-06" db="EMBL/GenBank/DDBJ databases">
        <title>Draft genome sequence of Fusobacterium nucleatum subsp. polymorphum KCOM 1260 (=ChDC F218).</title>
        <authorList>
            <person name="Kook J.-K."/>
            <person name="Park S.-N."/>
            <person name="Lim Y.K."/>
            <person name="Roh H."/>
        </authorList>
    </citation>
    <scope>NUCLEOTIDE SEQUENCE [LARGE SCALE GENOMIC DNA]</scope>
    <source>
        <strain evidence="9">KCOM 1260 (ChDC F218)</strain>
    </source>
</reference>
<dbReference type="SFLD" id="SFLDG01072">
    <property type="entry name" value="dehydrogenase_like"/>
    <property type="match status" value="1"/>
</dbReference>
<dbReference type="InterPro" id="IPR013785">
    <property type="entry name" value="Aldolase_TIM"/>
</dbReference>
<evidence type="ECO:0000256" key="4">
    <source>
        <dbReference type="ARBA" id="ARBA00023004"/>
    </source>
</evidence>
<comment type="similarity">
    <text evidence="6">Belongs to the radical SAM superfamily. Anaerobic sulfatase-maturating enzyme family.</text>
</comment>
<keyword evidence="4" id="KW-0408">Iron</keyword>
<evidence type="ECO:0000259" key="7">
    <source>
        <dbReference type="PROSITE" id="PS51918"/>
    </source>
</evidence>
<dbReference type="Pfam" id="PF13186">
    <property type="entry name" value="SPASM"/>
    <property type="match status" value="1"/>
</dbReference>
<organism evidence="8 9">
    <name type="scientific">Fusobacterium nucleatum subsp. polymorphum</name>
    <name type="common">Fusobacterium polymorphum</name>
    <dbReference type="NCBI Taxonomy" id="76857"/>
    <lineage>
        <taxon>Bacteria</taxon>
        <taxon>Fusobacteriati</taxon>
        <taxon>Fusobacteriota</taxon>
        <taxon>Fusobacteriia</taxon>
        <taxon>Fusobacteriales</taxon>
        <taxon>Fusobacteriaceae</taxon>
        <taxon>Fusobacterium</taxon>
    </lineage>
</organism>
<dbReference type="InterPro" id="IPR007197">
    <property type="entry name" value="rSAM"/>
</dbReference>
<evidence type="ECO:0000313" key="8">
    <source>
        <dbReference type="EMBL" id="ASC02748.1"/>
    </source>
</evidence>
<dbReference type="SUPFAM" id="SSF102114">
    <property type="entry name" value="Radical SAM enzymes"/>
    <property type="match status" value="1"/>
</dbReference>
<dbReference type="PANTHER" id="PTHR43273:SF3">
    <property type="entry name" value="ANAEROBIC SULFATASE-MATURATING ENZYME HOMOLOG ASLB-RELATED"/>
    <property type="match status" value="1"/>
</dbReference>
<feature type="domain" description="Radical SAM core" evidence="7">
    <location>
        <begin position="20"/>
        <end position="251"/>
    </location>
</feature>
<accession>A0A1Z3CGK9</accession>
<dbReference type="PANTHER" id="PTHR43273">
    <property type="entry name" value="ANAEROBIC SULFATASE-MATURATING ENZYME HOMOLOG ASLB-RELATED"/>
    <property type="match status" value="1"/>
</dbReference>
<dbReference type="PROSITE" id="PS51918">
    <property type="entry name" value="RADICAL_SAM"/>
    <property type="match status" value="1"/>
</dbReference>
<sequence length="390" mass="45614">MWIYRKFFKKEKDMRNIKLFEKGTNINLIVKTVGNSCNIECSYCFEKIKNVKKSEIKPIDLEKILDSIPTTCSLVFHGGEPFLIGYKKFLELLDTVKKYYPKKIISVKIQTNGILLNDQWIDLIYKKYKDLNIEIAISLDGTEEMNAYRIDKKGENTFHSVINAFKLLNKYGISAGILSVITRKSLTEVEKYLQLMDTIPNIKFIKMNALFNIVDNQLTYNSILPSEYAKFIYDIACKYIEVGLYKRVAIEPILSIIQNINGYKSKYCNYSDRKCFNYLSVYPDGKIGPCDCLSIDDFYIGNIQELNKNLNIDDYVDNYLIREDTNPLKKIIESCKNCDINDFCKGGCLSQRFYFRNSKELLLDFCNSKHYLYNKFKIYKIQGEKENDRL</sequence>
<dbReference type="GO" id="GO:0046872">
    <property type="term" value="F:metal ion binding"/>
    <property type="evidence" value="ECO:0007669"/>
    <property type="project" value="UniProtKB-KW"/>
</dbReference>
<dbReference type="CDD" id="cd21109">
    <property type="entry name" value="SPASM"/>
    <property type="match status" value="1"/>
</dbReference>
<evidence type="ECO:0000256" key="2">
    <source>
        <dbReference type="ARBA" id="ARBA00022691"/>
    </source>
</evidence>
<evidence type="ECO:0000256" key="6">
    <source>
        <dbReference type="ARBA" id="ARBA00023601"/>
    </source>
</evidence>
<evidence type="ECO:0000256" key="3">
    <source>
        <dbReference type="ARBA" id="ARBA00022723"/>
    </source>
</evidence>
<evidence type="ECO:0000256" key="5">
    <source>
        <dbReference type="ARBA" id="ARBA00023014"/>
    </source>
</evidence>
<protein>
    <recommendedName>
        <fullName evidence="7">Radical SAM core domain-containing protein</fullName>
    </recommendedName>
</protein>
<dbReference type="CDD" id="cd01335">
    <property type="entry name" value="Radical_SAM"/>
    <property type="match status" value="1"/>
</dbReference>
<dbReference type="Pfam" id="PF04055">
    <property type="entry name" value="Radical_SAM"/>
    <property type="match status" value="1"/>
</dbReference>
<dbReference type="AlphaFoldDB" id="A0A1Z3CGK9"/>
<dbReference type="NCBIfam" id="TIGR04085">
    <property type="entry name" value="rSAM_more_4Fe4S"/>
    <property type="match status" value="1"/>
</dbReference>
<evidence type="ECO:0000256" key="1">
    <source>
        <dbReference type="ARBA" id="ARBA00001966"/>
    </source>
</evidence>
<evidence type="ECO:0000313" key="9">
    <source>
        <dbReference type="Proteomes" id="UP000196759"/>
    </source>
</evidence>
<dbReference type="InterPro" id="IPR023885">
    <property type="entry name" value="4Fe4S-binding_SPASM_dom"/>
</dbReference>
<keyword evidence="3" id="KW-0479">Metal-binding</keyword>
<dbReference type="GO" id="GO:0016491">
    <property type="term" value="F:oxidoreductase activity"/>
    <property type="evidence" value="ECO:0007669"/>
    <property type="project" value="InterPro"/>
</dbReference>
<keyword evidence="2" id="KW-0949">S-adenosyl-L-methionine</keyword>
<keyword evidence="9" id="KW-1185">Reference proteome</keyword>
<dbReference type="SFLD" id="SFLDS00029">
    <property type="entry name" value="Radical_SAM"/>
    <property type="match status" value="1"/>
</dbReference>
<dbReference type="EMBL" id="CP021934">
    <property type="protein sequence ID" value="ASC02748.1"/>
    <property type="molecule type" value="Genomic_DNA"/>
</dbReference>
<dbReference type="GO" id="GO:0051536">
    <property type="term" value="F:iron-sulfur cluster binding"/>
    <property type="evidence" value="ECO:0007669"/>
    <property type="project" value="UniProtKB-KW"/>
</dbReference>
<dbReference type="InterPro" id="IPR023867">
    <property type="entry name" value="Sulphatase_maturase_rSAM"/>
</dbReference>
<dbReference type="Proteomes" id="UP000196759">
    <property type="component" value="Chromosome"/>
</dbReference>
<gene>
    <name evidence="8" type="ORF">CBG50_05135</name>
</gene>
<dbReference type="SFLD" id="SFLDG01067">
    <property type="entry name" value="SPASM/twitch_domain_containing"/>
    <property type="match status" value="1"/>
</dbReference>
<dbReference type="InterPro" id="IPR058240">
    <property type="entry name" value="rSAM_sf"/>
</dbReference>
<dbReference type="SFLD" id="SFLDG01386">
    <property type="entry name" value="main_SPASM_domain-containing"/>
    <property type="match status" value="1"/>
</dbReference>
<proteinExistence type="inferred from homology"/>
<name>A0A1Z3CGK9_FUSNP</name>
<dbReference type="Gene3D" id="3.20.20.70">
    <property type="entry name" value="Aldolase class I"/>
    <property type="match status" value="1"/>
</dbReference>
<comment type="cofactor">
    <cofactor evidence="1">
        <name>[4Fe-4S] cluster</name>
        <dbReference type="ChEBI" id="CHEBI:49883"/>
    </cofactor>
</comment>